<evidence type="ECO:0000313" key="3">
    <source>
        <dbReference type="WBParaSite" id="jg2408"/>
    </source>
</evidence>
<keyword evidence="2" id="KW-1185">Reference proteome</keyword>
<sequence>MFAGEIKARVRATAVETQNFMIVSSITFGATLASLLSYIAHHYMGARFGEMDSKLDIKLEKQSAKLDKQDTNWIIFWQSTGLSKLSSISMQQVVNLIEDEDESWSEEAESLSPRVKKARRCKHRIFQNECDQESKGFLPCGHTISRQIDDACSTVQNHVSTDVSNLMLFGGGLTLDFAKNRVDYIAVTGYYIGHNWQKKNMVLLFEPVPGMQKTADNVSIARRVKTW</sequence>
<dbReference type="WBParaSite" id="jg2408">
    <property type="protein sequence ID" value="jg2408"/>
    <property type="gene ID" value="jg2408"/>
</dbReference>
<feature type="transmembrane region" description="Helical" evidence="1">
    <location>
        <begin position="20"/>
        <end position="40"/>
    </location>
</feature>
<keyword evidence="1" id="KW-1133">Transmembrane helix</keyword>
<keyword evidence="1" id="KW-0812">Transmembrane</keyword>
<evidence type="ECO:0000313" key="2">
    <source>
        <dbReference type="Proteomes" id="UP000887574"/>
    </source>
</evidence>
<proteinExistence type="predicted"/>
<evidence type="ECO:0000256" key="1">
    <source>
        <dbReference type="SAM" id="Phobius"/>
    </source>
</evidence>
<accession>A0A915DXS6</accession>
<name>A0A915DXS6_9BILA</name>
<dbReference type="Proteomes" id="UP000887574">
    <property type="component" value="Unplaced"/>
</dbReference>
<protein>
    <submittedName>
        <fullName evidence="3">Uncharacterized protein</fullName>
    </submittedName>
</protein>
<organism evidence="2 3">
    <name type="scientific">Ditylenchus dipsaci</name>
    <dbReference type="NCBI Taxonomy" id="166011"/>
    <lineage>
        <taxon>Eukaryota</taxon>
        <taxon>Metazoa</taxon>
        <taxon>Ecdysozoa</taxon>
        <taxon>Nematoda</taxon>
        <taxon>Chromadorea</taxon>
        <taxon>Rhabditida</taxon>
        <taxon>Tylenchina</taxon>
        <taxon>Tylenchomorpha</taxon>
        <taxon>Sphaerularioidea</taxon>
        <taxon>Anguinidae</taxon>
        <taxon>Anguininae</taxon>
        <taxon>Ditylenchus</taxon>
    </lineage>
</organism>
<dbReference type="AlphaFoldDB" id="A0A915DXS6"/>
<reference evidence="3" key="1">
    <citation type="submission" date="2022-11" db="UniProtKB">
        <authorList>
            <consortium name="WormBaseParasite"/>
        </authorList>
    </citation>
    <scope>IDENTIFICATION</scope>
</reference>
<keyword evidence="1" id="KW-0472">Membrane</keyword>